<proteinExistence type="predicted"/>
<name>L8WLW6_THACA</name>
<dbReference type="Proteomes" id="UP000011668">
    <property type="component" value="Unassembled WGS sequence"/>
</dbReference>
<comment type="caution">
    <text evidence="1">The sequence shown here is derived from an EMBL/GenBank/DDBJ whole genome shotgun (WGS) entry which is preliminary data.</text>
</comment>
<sequence>MNIFVFDWTCLMYLNNWPTRISLLCIFHLLRCRYYQCSPYLNSVAPRTISNTPFKLLSSKNSLTSPILPRFPRAPRVEIISVTSRISSNARAGISAHETVLTSLINASGAVGLGASIQRRPGFPARTNPVIEYLGASRTISSRLDRVEREGR</sequence>
<organism evidence="1 2">
    <name type="scientific">Thanatephorus cucumeris (strain AG1-IA)</name>
    <name type="common">Rice sheath blight fungus</name>
    <name type="synonym">Rhizoctonia solani</name>
    <dbReference type="NCBI Taxonomy" id="983506"/>
    <lineage>
        <taxon>Eukaryota</taxon>
        <taxon>Fungi</taxon>
        <taxon>Dikarya</taxon>
        <taxon>Basidiomycota</taxon>
        <taxon>Agaricomycotina</taxon>
        <taxon>Agaricomycetes</taxon>
        <taxon>Cantharellales</taxon>
        <taxon>Ceratobasidiaceae</taxon>
        <taxon>Rhizoctonia</taxon>
        <taxon>Rhizoctonia solani AG-1</taxon>
    </lineage>
</organism>
<keyword evidence="2" id="KW-1185">Reference proteome</keyword>
<evidence type="ECO:0000313" key="2">
    <source>
        <dbReference type="Proteomes" id="UP000011668"/>
    </source>
</evidence>
<dbReference type="AlphaFoldDB" id="L8WLW6"/>
<evidence type="ECO:0000313" key="1">
    <source>
        <dbReference type="EMBL" id="ELU37319.1"/>
    </source>
</evidence>
<reference evidence="1 2" key="1">
    <citation type="journal article" date="2013" name="Nat. Commun.">
        <title>The evolution and pathogenic mechanisms of the rice sheath blight pathogen.</title>
        <authorList>
            <person name="Zheng A."/>
            <person name="Lin R."/>
            <person name="Xu L."/>
            <person name="Qin P."/>
            <person name="Tang C."/>
            <person name="Ai P."/>
            <person name="Zhang D."/>
            <person name="Liu Y."/>
            <person name="Sun Z."/>
            <person name="Feng H."/>
            <person name="Wang Y."/>
            <person name="Chen Y."/>
            <person name="Liang X."/>
            <person name="Fu R."/>
            <person name="Li Q."/>
            <person name="Zhang J."/>
            <person name="Yu X."/>
            <person name="Xie Z."/>
            <person name="Ding L."/>
            <person name="Guan P."/>
            <person name="Tang J."/>
            <person name="Liang Y."/>
            <person name="Wang S."/>
            <person name="Deng Q."/>
            <person name="Li S."/>
            <person name="Zhu J."/>
            <person name="Wang L."/>
            <person name="Liu H."/>
            <person name="Li P."/>
        </authorList>
    </citation>
    <scope>NUCLEOTIDE SEQUENCE [LARGE SCALE GENOMIC DNA]</scope>
    <source>
        <strain evidence="2">AG-1 IA</strain>
    </source>
</reference>
<dbReference type="HOGENOM" id="CLU_1723572_0_0_1"/>
<accession>L8WLW6</accession>
<protein>
    <submittedName>
        <fullName evidence="1">Uncharacterized protein</fullName>
    </submittedName>
</protein>
<dbReference type="EMBL" id="AFRT01002714">
    <property type="protein sequence ID" value="ELU37319.1"/>
    <property type="molecule type" value="Genomic_DNA"/>
</dbReference>
<gene>
    <name evidence="1" type="ORF">AG1IA_08659</name>
</gene>